<dbReference type="Pfam" id="PF02361">
    <property type="entry name" value="CbiQ"/>
    <property type="match status" value="1"/>
</dbReference>
<comment type="caution">
    <text evidence="7">The sequence shown here is derived from an EMBL/GenBank/DDBJ whole genome shotgun (WGS) entry which is preliminary data.</text>
</comment>
<keyword evidence="5 6" id="KW-0472">Membrane</keyword>
<dbReference type="RefSeq" id="WP_094438625.1">
    <property type="nucleotide sequence ID" value="NZ_NKDB02000002.1"/>
</dbReference>
<proteinExistence type="inferred from homology"/>
<evidence type="ECO:0000256" key="5">
    <source>
        <dbReference type="ARBA" id="ARBA00023136"/>
    </source>
</evidence>
<keyword evidence="3 6" id="KW-0812">Transmembrane</keyword>
<evidence type="ECO:0000256" key="1">
    <source>
        <dbReference type="ARBA" id="ARBA00004141"/>
    </source>
</evidence>
<dbReference type="GO" id="GO:0005886">
    <property type="term" value="C:plasma membrane"/>
    <property type="evidence" value="ECO:0007669"/>
    <property type="project" value="UniProtKB-ARBA"/>
</dbReference>
<gene>
    <name evidence="7" type="ORF">CE154_014030</name>
</gene>
<evidence type="ECO:0000256" key="4">
    <source>
        <dbReference type="ARBA" id="ARBA00022989"/>
    </source>
</evidence>
<sequence>MGSLYSEHLTWLHRWPAGRKLACMALLGTLLFLLSAPWALALAALACALLWRSLGPATRVARRLMVSVLAAALLVAIFHLWMGRPDVAAVSALRLACASTLGVALTVSTRPTDLLLVLDALLAPLARLGLQPGRVSLQLALMLRFTEHFFVQWKRLDEAHRLRTGRPGGLRLIAPLTVQMLQRAQRVADALYARLGE</sequence>
<evidence type="ECO:0000313" key="8">
    <source>
        <dbReference type="Proteomes" id="UP000216225"/>
    </source>
</evidence>
<dbReference type="EMBL" id="NKDB02000002">
    <property type="protein sequence ID" value="RKJ97106.1"/>
    <property type="molecule type" value="Genomic_DNA"/>
</dbReference>
<comment type="similarity">
    <text evidence="2">Belongs to the CbiQ family.</text>
</comment>
<feature type="transmembrane region" description="Helical" evidence="6">
    <location>
        <begin position="24"/>
        <end position="51"/>
    </location>
</feature>
<reference evidence="7 8" key="1">
    <citation type="submission" date="2018-09" db="EMBL/GenBank/DDBJ databases">
        <title>Genome comparison of Alicycliphilus sp. BQ1, a polyurethanolytic bacterium, with its closest phylogenetic relatives Alicycliphilus denitrificans BC and K601, unable to attack polyurethane.</title>
        <authorList>
            <person name="Loza-Tavera H."/>
            <person name="Lozano L."/>
            <person name="Cevallos M."/>
            <person name="Maya-Lucas O."/>
            <person name="Garcia-Mena J."/>
            <person name="Hernandez J."/>
        </authorList>
    </citation>
    <scope>NUCLEOTIDE SEQUENCE [LARGE SCALE GENOMIC DNA]</scope>
    <source>
        <strain evidence="7 8">BQ1</strain>
    </source>
</reference>
<evidence type="ECO:0000256" key="3">
    <source>
        <dbReference type="ARBA" id="ARBA00022692"/>
    </source>
</evidence>
<evidence type="ECO:0000313" key="7">
    <source>
        <dbReference type="EMBL" id="RKJ97106.1"/>
    </source>
</evidence>
<protein>
    <submittedName>
        <fullName evidence="7">Energy-coupling factor transporter transmembrane protein EcfT</fullName>
    </submittedName>
</protein>
<keyword evidence="4 6" id="KW-1133">Transmembrane helix</keyword>
<dbReference type="AlphaFoldDB" id="A0A3R7EEG5"/>
<name>A0A3R7EEG5_9BURK</name>
<comment type="subcellular location">
    <subcellularLocation>
        <location evidence="1">Membrane</location>
        <topology evidence="1">Multi-pass membrane protein</topology>
    </subcellularLocation>
</comment>
<feature type="transmembrane region" description="Helical" evidence="6">
    <location>
        <begin position="63"/>
        <end position="81"/>
    </location>
</feature>
<dbReference type="Proteomes" id="UP000216225">
    <property type="component" value="Unassembled WGS sequence"/>
</dbReference>
<dbReference type="InterPro" id="IPR003339">
    <property type="entry name" value="ABC/ECF_trnsptr_transmembrane"/>
</dbReference>
<organism evidence="7 8">
    <name type="scientific">Alicycliphilus denitrificans</name>
    <dbReference type="NCBI Taxonomy" id="179636"/>
    <lineage>
        <taxon>Bacteria</taxon>
        <taxon>Pseudomonadati</taxon>
        <taxon>Pseudomonadota</taxon>
        <taxon>Betaproteobacteria</taxon>
        <taxon>Burkholderiales</taxon>
        <taxon>Comamonadaceae</taxon>
        <taxon>Alicycliphilus</taxon>
    </lineage>
</organism>
<evidence type="ECO:0000256" key="2">
    <source>
        <dbReference type="ARBA" id="ARBA00008564"/>
    </source>
</evidence>
<evidence type="ECO:0000256" key="6">
    <source>
        <dbReference type="SAM" id="Phobius"/>
    </source>
</evidence>
<accession>A0A3R7EEG5</accession>